<dbReference type="SMART" id="SM00470">
    <property type="entry name" value="ParB"/>
    <property type="match status" value="1"/>
</dbReference>
<dbReference type="Pfam" id="PF02195">
    <property type="entry name" value="ParB_N"/>
    <property type="match status" value="1"/>
</dbReference>
<dbReference type="RefSeq" id="WP_273378812.1">
    <property type="nucleotide sequence ID" value="NZ_PIUK01000047.1"/>
</dbReference>
<feature type="domain" description="ParB-like N-terminal" evidence="5">
    <location>
        <begin position="28"/>
        <end position="117"/>
    </location>
</feature>
<dbReference type="InterPro" id="IPR041468">
    <property type="entry name" value="HTH_ParB/Spo0J"/>
</dbReference>
<dbReference type="SUPFAM" id="SSF109709">
    <property type="entry name" value="KorB DNA-binding domain-like"/>
    <property type="match status" value="1"/>
</dbReference>
<dbReference type="CDD" id="cd16393">
    <property type="entry name" value="SPO0J_N"/>
    <property type="match status" value="1"/>
</dbReference>
<evidence type="ECO:0000256" key="1">
    <source>
        <dbReference type="ARBA" id="ARBA00004453"/>
    </source>
</evidence>
<dbReference type="GO" id="GO:0009295">
    <property type="term" value="C:nucleoid"/>
    <property type="evidence" value="ECO:0007669"/>
    <property type="project" value="UniProtKB-SubCell"/>
</dbReference>
<keyword evidence="3" id="KW-0159">Chromosome partition</keyword>
<dbReference type="InterPro" id="IPR001387">
    <property type="entry name" value="Cro/C1-type_HTH"/>
</dbReference>
<comment type="similarity">
    <text evidence="2">Belongs to the ParB family.</text>
</comment>
<dbReference type="Pfam" id="PF17762">
    <property type="entry name" value="HTH_ParB"/>
    <property type="match status" value="1"/>
</dbReference>
<dbReference type="FunFam" id="3.90.1530.30:FF:000001">
    <property type="entry name" value="Chromosome partitioning protein ParB"/>
    <property type="match status" value="1"/>
</dbReference>
<evidence type="ECO:0000256" key="2">
    <source>
        <dbReference type="ARBA" id="ARBA00006295"/>
    </source>
</evidence>
<dbReference type="InterPro" id="IPR004437">
    <property type="entry name" value="ParB/RepB/Spo0J"/>
</dbReference>
<gene>
    <name evidence="6" type="ORF">CWE10_06775</name>
</gene>
<dbReference type="InterPro" id="IPR036086">
    <property type="entry name" value="ParB/Sulfiredoxin_sf"/>
</dbReference>
<dbReference type="EMBL" id="PIUK01000047">
    <property type="protein sequence ID" value="MBY6275916.1"/>
    <property type="molecule type" value="Genomic_DNA"/>
</dbReference>
<dbReference type="CDD" id="cd00093">
    <property type="entry name" value="HTH_XRE"/>
    <property type="match status" value="1"/>
</dbReference>
<dbReference type="PANTHER" id="PTHR33375">
    <property type="entry name" value="CHROMOSOME-PARTITIONING PROTEIN PARB-RELATED"/>
    <property type="match status" value="1"/>
</dbReference>
<dbReference type="GO" id="GO:0003677">
    <property type="term" value="F:DNA binding"/>
    <property type="evidence" value="ECO:0007669"/>
    <property type="project" value="UniProtKB-KW"/>
</dbReference>
<proteinExistence type="inferred from homology"/>
<protein>
    <submittedName>
        <fullName evidence="6">Stage 0 sporulation protein J</fullName>
    </submittedName>
</protein>
<dbReference type="SUPFAM" id="SSF110849">
    <property type="entry name" value="ParB/Sulfiredoxin"/>
    <property type="match status" value="1"/>
</dbReference>
<comment type="caution">
    <text evidence="6">The sequence shown here is derived from an EMBL/GenBank/DDBJ whole genome shotgun (WGS) entry which is preliminary data.</text>
</comment>
<dbReference type="Gene3D" id="1.10.10.2830">
    <property type="match status" value="1"/>
</dbReference>
<dbReference type="Gene3D" id="3.90.1530.30">
    <property type="match status" value="1"/>
</dbReference>
<reference evidence="6" key="1">
    <citation type="submission" date="2017-11" db="EMBL/GenBank/DDBJ databases">
        <title>Three new genomes from thermophilic consortium.</title>
        <authorList>
            <person name="Quaggio R."/>
            <person name="Amgarten D."/>
            <person name="Setubal J.C."/>
        </authorList>
    </citation>
    <scope>NUCLEOTIDE SEQUENCE</scope>
    <source>
        <strain evidence="6">ZCTH01-B2</strain>
    </source>
</reference>
<accession>A0A953LH61</accession>
<sequence>MSKKGLGRGIGALIPGIDPADRERLGVVELEIGVIRPNPDQPRKEFDEVRLEELALSIKEHGIVQPILVRKVGDGYEIVAGERRWRAAQLAGLTKVPALVREFSDAERMEIALIENLQREDLNPMEEAEAYRTLMESFGLTQEALAQRLGRSRSQVANTLRLLQLPAQVQDEVRAGRLSMGHAKVLCGVEDPARVVALAEMVIAKGLSVRELEDELTPRERRQRPRARAKGKLPPDLAAVEQQLREQLGTPVKLHWSGDRGRVEITFFDEDGLNRLLEALGVGQRMERPRPPREPFRV</sequence>
<dbReference type="GO" id="GO:0045881">
    <property type="term" value="P:positive regulation of sporulation resulting in formation of a cellular spore"/>
    <property type="evidence" value="ECO:0007669"/>
    <property type="project" value="TreeGrafter"/>
</dbReference>
<dbReference type="InterPro" id="IPR057240">
    <property type="entry name" value="ParB_dimer_C"/>
</dbReference>
<dbReference type="InterPro" id="IPR003115">
    <property type="entry name" value="ParB_N"/>
</dbReference>
<evidence type="ECO:0000313" key="6">
    <source>
        <dbReference type="EMBL" id="MBY6275916.1"/>
    </source>
</evidence>
<dbReference type="InterPro" id="IPR050336">
    <property type="entry name" value="Chromosome_partition/occlusion"/>
</dbReference>
<evidence type="ECO:0000256" key="4">
    <source>
        <dbReference type="ARBA" id="ARBA00023125"/>
    </source>
</evidence>
<evidence type="ECO:0000256" key="3">
    <source>
        <dbReference type="ARBA" id="ARBA00022829"/>
    </source>
</evidence>
<dbReference type="PANTHER" id="PTHR33375:SF1">
    <property type="entry name" value="CHROMOSOME-PARTITIONING PROTEIN PARB-RELATED"/>
    <property type="match status" value="1"/>
</dbReference>
<organism evidence="6 7">
    <name type="scientific">Symbiobacterium thermophilum</name>
    <dbReference type="NCBI Taxonomy" id="2734"/>
    <lineage>
        <taxon>Bacteria</taxon>
        <taxon>Bacillati</taxon>
        <taxon>Bacillota</taxon>
        <taxon>Clostridia</taxon>
        <taxon>Eubacteriales</taxon>
        <taxon>Symbiobacteriaceae</taxon>
        <taxon>Symbiobacterium</taxon>
    </lineage>
</organism>
<name>A0A953LH61_SYMTR</name>
<dbReference type="FunFam" id="1.10.10.2830:FF:000001">
    <property type="entry name" value="Chromosome partitioning protein ParB"/>
    <property type="match status" value="1"/>
</dbReference>
<dbReference type="Proteomes" id="UP000732377">
    <property type="component" value="Unassembled WGS sequence"/>
</dbReference>
<dbReference type="GO" id="GO:0005694">
    <property type="term" value="C:chromosome"/>
    <property type="evidence" value="ECO:0007669"/>
    <property type="project" value="TreeGrafter"/>
</dbReference>
<evidence type="ECO:0000259" key="5">
    <source>
        <dbReference type="SMART" id="SM00470"/>
    </source>
</evidence>
<dbReference type="GO" id="GO:0007059">
    <property type="term" value="P:chromosome segregation"/>
    <property type="evidence" value="ECO:0007669"/>
    <property type="project" value="UniProtKB-KW"/>
</dbReference>
<comment type="subcellular location">
    <subcellularLocation>
        <location evidence="1">Cytoplasm</location>
        <location evidence="1">Nucleoid</location>
    </subcellularLocation>
</comment>
<evidence type="ECO:0000313" key="7">
    <source>
        <dbReference type="Proteomes" id="UP000732377"/>
    </source>
</evidence>
<dbReference type="AlphaFoldDB" id="A0A953LH61"/>
<dbReference type="Pfam" id="PF23552">
    <property type="entry name" value="ParB_C"/>
    <property type="match status" value="1"/>
</dbReference>
<keyword evidence="4" id="KW-0238">DNA-binding</keyword>
<dbReference type="NCBIfam" id="TIGR00180">
    <property type="entry name" value="parB_part"/>
    <property type="match status" value="1"/>
</dbReference>